<gene>
    <name evidence="1" type="ORF">AB205_0210630</name>
</gene>
<sequence length="72" mass="8741">MKKWKFPKANKRRRREMWWKLLPQQVIVMLWMKVILPVKVHRSLSGRSWGVIGTYILNRKTSSKPSMIFKTK</sequence>
<organism evidence="1 2">
    <name type="scientific">Aquarana catesbeiana</name>
    <name type="common">American bullfrog</name>
    <name type="synonym">Rana catesbeiana</name>
    <dbReference type="NCBI Taxonomy" id="8400"/>
    <lineage>
        <taxon>Eukaryota</taxon>
        <taxon>Metazoa</taxon>
        <taxon>Chordata</taxon>
        <taxon>Craniata</taxon>
        <taxon>Vertebrata</taxon>
        <taxon>Euteleostomi</taxon>
        <taxon>Amphibia</taxon>
        <taxon>Batrachia</taxon>
        <taxon>Anura</taxon>
        <taxon>Neobatrachia</taxon>
        <taxon>Ranoidea</taxon>
        <taxon>Ranidae</taxon>
        <taxon>Aquarana</taxon>
    </lineage>
</organism>
<dbReference type="EMBL" id="KV923259">
    <property type="protein sequence ID" value="PIN97830.1"/>
    <property type="molecule type" value="Genomic_DNA"/>
</dbReference>
<protein>
    <submittedName>
        <fullName evidence="1">Uncharacterized protein</fullName>
    </submittedName>
</protein>
<dbReference type="Proteomes" id="UP000228934">
    <property type="component" value="Unassembled WGS sequence"/>
</dbReference>
<evidence type="ECO:0000313" key="2">
    <source>
        <dbReference type="Proteomes" id="UP000228934"/>
    </source>
</evidence>
<proteinExistence type="predicted"/>
<dbReference type="AlphaFoldDB" id="A0A2G9P4Q2"/>
<evidence type="ECO:0000313" key="1">
    <source>
        <dbReference type="EMBL" id="PIN97830.1"/>
    </source>
</evidence>
<reference evidence="2" key="1">
    <citation type="journal article" date="2017" name="Nat. Commun.">
        <title>The North American bullfrog draft genome provides insight into hormonal regulation of long noncoding RNA.</title>
        <authorList>
            <person name="Hammond S.A."/>
            <person name="Warren R.L."/>
            <person name="Vandervalk B.P."/>
            <person name="Kucuk E."/>
            <person name="Khan H."/>
            <person name="Gibb E.A."/>
            <person name="Pandoh P."/>
            <person name="Kirk H."/>
            <person name="Zhao Y."/>
            <person name="Jones M."/>
            <person name="Mungall A.J."/>
            <person name="Coope R."/>
            <person name="Pleasance S."/>
            <person name="Moore R.A."/>
            <person name="Holt R.A."/>
            <person name="Round J.M."/>
            <person name="Ohora S."/>
            <person name="Walle B.V."/>
            <person name="Veldhoen N."/>
            <person name="Helbing C.C."/>
            <person name="Birol I."/>
        </authorList>
    </citation>
    <scope>NUCLEOTIDE SEQUENCE [LARGE SCALE GENOMIC DNA]</scope>
</reference>
<name>A0A2G9P4Q2_AQUCT</name>
<accession>A0A2G9P4Q2</accession>
<keyword evidence="2" id="KW-1185">Reference proteome</keyword>